<dbReference type="AlphaFoldDB" id="A0A9D4RCX2"/>
<dbReference type="InterPro" id="IPR011600">
    <property type="entry name" value="Pept_C14_caspase"/>
</dbReference>
<dbReference type="SUPFAM" id="SSF52129">
    <property type="entry name" value="Caspase-like"/>
    <property type="match status" value="1"/>
</dbReference>
<dbReference type="InterPro" id="IPR033139">
    <property type="entry name" value="Caspase_cys_AS"/>
</dbReference>
<dbReference type="PANTHER" id="PTHR47901">
    <property type="entry name" value="CASPASE RECRUITMENT DOMAIN-CONTAINING PROTEIN 18"/>
    <property type="match status" value="1"/>
</dbReference>
<comment type="similarity">
    <text evidence="1 2">Belongs to the peptidase C14A family.</text>
</comment>
<evidence type="ECO:0000313" key="7">
    <source>
        <dbReference type="Proteomes" id="UP000828390"/>
    </source>
</evidence>
<feature type="domain" description="Caspase family p10" evidence="4">
    <location>
        <begin position="380"/>
        <end position="476"/>
    </location>
</feature>
<dbReference type="EMBL" id="JAIWYP010000002">
    <property type="protein sequence ID" value="KAH3862873.1"/>
    <property type="molecule type" value="Genomic_DNA"/>
</dbReference>
<evidence type="ECO:0000256" key="2">
    <source>
        <dbReference type="RuleBase" id="RU003971"/>
    </source>
</evidence>
<reference evidence="6" key="1">
    <citation type="journal article" date="2019" name="bioRxiv">
        <title>The Genome of the Zebra Mussel, Dreissena polymorpha: A Resource for Invasive Species Research.</title>
        <authorList>
            <person name="McCartney M.A."/>
            <person name="Auch B."/>
            <person name="Kono T."/>
            <person name="Mallez S."/>
            <person name="Zhang Y."/>
            <person name="Obille A."/>
            <person name="Becker A."/>
            <person name="Abrahante J.E."/>
            <person name="Garbe J."/>
            <person name="Badalamenti J.P."/>
            <person name="Herman A."/>
            <person name="Mangelson H."/>
            <person name="Liachko I."/>
            <person name="Sullivan S."/>
            <person name="Sone E.D."/>
            <person name="Koren S."/>
            <person name="Silverstein K.A.T."/>
            <person name="Beckman K.B."/>
            <person name="Gohl D.M."/>
        </authorList>
    </citation>
    <scope>NUCLEOTIDE SEQUENCE</scope>
    <source>
        <strain evidence="6">Duluth1</strain>
        <tissue evidence="6">Whole animal</tissue>
    </source>
</reference>
<dbReference type="GO" id="GO:0072557">
    <property type="term" value="C:IPAF inflammasome complex"/>
    <property type="evidence" value="ECO:0007669"/>
    <property type="project" value="TreeGrafter"/>
</dbReference>
<dbReference type="PANTHER" id="PTHR47901:SF3">
    <property type="entry name" value="CASPASE-1"/>
    <property type="match status" value="1"/>
</dbReference>
<dbReference type="PROSITE" id="PS01122">
    <property type="entry name" value="CASPASE_CYS"/>
    <property type="match status" value="1"/>
</dbReference>
<dbReference type="Proteomes" id="UP000828390">
    <property type="component" value="Unassembled WGS sequence"/>
</dbReference>
<name>A0A9D4RCX2_DREPO</name>
<accession>A0A9D4RCX2</accession>
<dbReference type="Gene3D" id="3.40.50.1460">
    <property type="match status" value="1"/>
</dbReference>
<dbReference type="GO" id="GO:0072559">
    <property type="term" value="C:NLRP3 inflammasome complex"/>
    <property type="evidence" value="ECO:0007669"/>
    <property type="project" value="TreeGrafter"/>
</dbReference>
<dbReference type="PRINTS" id="PR00376">
    <property type="entry name" value="IL1BCENZYME"/>
</dbReference>
<dbReference type="InterPro" id="IPR002398">
    <property type="entry name" value="Pept_C14"/>
</dbReference>
<dbReference type="GO" id="GO:0006508">
    <property type="term" value="P:proteolysis"/>
    <property type="evidence" value="ECO:0007669"/>
    <property type="project" value="InterPro"/>
</dbReference>
<dbReference type="GO" id="GO:0004197">
    <property type="term" value="F:cysteine-type endopeptidase activity"/>
    <property type="evidence" value="ECO:0007669"/>
    <property type="project" value="InterPro"/>
</dbReference>
<dbReference type="PROSITE" id="PS50207">
    <property type="entry name" value="CASPASE_P10"/>
    <property type="match status" value="1"/>
</dbReference>
<dbReference type="GO" id="GO:0097169">
    <property type="term" value="C:AIM2 inflammasome complex"/>
    <property type="evidence" value="ECO:0007669"/>
    <property type="project" value="TreeGrafter"/>
</dbReference>
<keyword evidence="7" id="KW-1185">Reference proteome</keyword>
<sequence length="494" mass="55616">MCDQNTSVDSTCYDGESGDLQKSMETASEVANKQHTALTKQCGALNKVTHSMFESQHKDLEEAHIETESESVDDPDGISKFFKSLLCGTVKPKNVKENEESYQPKVKQTEENSLQTELLYQENTYVHKASIPKLIPNITDAGNQYAFSYPVRGYMVIIVNETFKHQTTRKGSDLDWQYLHQLARKLGFIVYNKHDTHNVSRSQTLKILLEMSRADHSGCDMFMFAISTHGMMQPNPRAKGQTDHALICADDKMIFTSSITQIFNDENCPSLKNKPKIFLIQACRGEGSDSGSDVTILCPSVKVHKTQRQFLGNAQCAGDGSQQIKDDSDAMGKSDSETTSSRNVFMGTSYGARPNSFVNLRAIRQPHKTEPKETPYPVVDTPSLRCDNDQLVFYAIPQGQMAWRSEGDGSWMLYYLHTILNGRGCGQPLNLLKTLTKVSAQMSMRTSNSPSNLKLHEKKAVSIIEHKLTRDIILTPKQYHTQHEHIGKYRQWAI</sequence>
<proteinExistence type="inferred from homology"/>
<feature type="compositionally biased region" description="Basic and acidic residues" evidence="3">
    <location>
        <begin position="324"/>
        <end position="336"/>
    </location>
</feature>
<dbReference type="InterPro" id="IPR001309">
    <property type="entry name" value="Pept_C14_p20"/>
</dbReference>
<evidence type="ECO:0000313" key="6">
    <source>
        <dbReference type="EMBL" id="KAH3862873.1"/>
    </source>
</evidence>
<gene>
    <name evidence="6" type="ORF">DPMN_025848</name>
</gene>
<dbReference type="InterPro" id="IPR015917">
    <property type="entry name" value="Pept_C14A"/>
</dbReference>
<protein>
    <submittedName>
        <fullName evidence="6">Uncharacterized protein</fullName>
    </submittedName>
</protein>
<feature type="region of interest" description="Disordered" evidence="3">
    <location>
        <begin position="317"/>
        <end position="348"/>
    </location>
</feature>
<dbReference type="Gene3D" id="3.30.70.1470">
    <property type="entry name" value="Caspase-like"/>
    <property type="match status" value="1"/>
</dbReference>
<evidence type="ECO:0000259" key="5">
    <source>
        <dbReference type="PROSITE" id="PS50208"/>
    </source>
</evidence>
<reference evidence="6" key="2">
    <citation type="submission" date="2020-11" db="EMBL/GenBank/DDBJ databases">
        <authorList>
            <person name="McCartney M.A."/>
            <person name="Auch B."/>
            <person name="Kono T."/>
            <person name="Mallez S."/>
            <person name="Becker A."/>
            <person name="Gohl D.M."/>
            <person name="Silverstein K.A.T."/>
            <person name="Koren S."/>
            <person name="Bechman K.B."/>
            <person name="Herman A."/>
            <person name="Abrahante J.E."/>
            <person name="Garbe J."/>
        </authorList>
    </citation>
    <scope>NUCLEOTIDE SEQUENCE</scope>
    <source>
        <strain evidence="6">Duluth1</strain>
        <tissue evidence="6">Whole animal</tissue>
    </source>
</reference>
<feature type="domain" description="Caspase family p20" evidence="5">
    <location>
        <begin position="151"/>
        <end position="287"/>
    </location>
</feature>
<dbReference type="Pfam" id="PF00656">
    <property type="entry name" value="Peptidase_C14"/>
    <property type="match status" value="1"/>
</dbReference>
<evidence type="ECO:0000256" key="3">
    <source>
        <dbReference type="SAM" id="MobiDB-lite"/>
    </source>
</evidence>
<dbReference type="PROSITE" id="PS50208">
    <property type="entry name" value="CASPASE_P20"/>
    <property type="match status" value="1"/>
</dbReference>
<evidence type="ECO:0000259" key="4">
    <source>
        <dbReference type="PROSITE" id="PS50207"/>
    </source>
</evidence>
<comment type="caution">
    <text evidence="6">The sequence shown here is derived from an EMBL/GenBank/DDBJ whole genome shotgun (WGS) entry which is preliminary data.</text>
</comment>
<dbReference type="InterPro" id="IPR002138">
    <property type="entry name" value="Pept_C14_p10"/>
</dbReference>
<organism evidence="6 7">
    <name type="scientific">Dreissena polymorpha</name>
    <name type="common">Zebra mussel</name>
    <name type="synonym">Mytilus polymorpha</name>
    <dbReference type="NCBI Taxonomy" id="45954"/>
    <lineage>
        <taxon>Eukaryota</taxon>
        <taxon>Metazoa</taxon>
        <taxon>Spiralia</taxon>
        <taxon>Lophotrochozoa</taxon>
        <taxon>Mollusca</taxon>
        <taxon>Bivalvia</taxon>
        <taxon>Autobranchia</taxon>
        <taxon>Heteroconchia</taxon>
        <taxon>Euheterodonta</taxon>
        <taxon>Imparidentia</taxon>
        <taxon>Neoheterodontei</taxon>
        <taxon>Myida</taxon>
        <taxon>Dreissenoidea</taxon>
        <taxon>Dreissenidae</taxon>
        <taxon>Dreissena</taxon>
    </lineage>
</organism>
<dbReference type="SMART" id="SM00115">
    <property type="entry name" value="CASc"/>
    <property type="match status" value="1"/>
</dbReference>
<dbReference type="InterPro" id="IPR029030">
    <property type="entry name" value="Caspase-like_dom_sf"/>
</dbReference>
<evidence type="ECO:0000256" key="1">
    <source>
        <dbReference type="ARBA" id="ARBA00010134"/>
    </source>
</evidence>